<keyword evidence="3" id="KW-1185">Reference proteome</keyword>
<dbReference type="SUPFAM" id="SSF53098">
    <property type="entry name" value="Ribonuclease H-like"/>
    <property type="match status" value="1"/>
</dbReference>
<dbReference type="AlphaFoldDB" id="A0AAU9EB13"/>
<accession>A0AAU9EB13</accession>
<evidence type="ECO:0000259" key="1">
    <source>
        <dbReference type="Pfam" id="PF13482"/>
    </source>
</evidence>
<dbReference type="GO" id="GO:0003676">
    <property type="term" value="F:nucleic acid binding"/>
    <property type="evidence" value="ECO:0007669"/>
    <property type="project" value="InterPro"/>
</dbReference>
<proteinExistence type="predicted"/>
<dbReference type="Pfam" id="PF13482">
    <property type="entry name" value="RNase_H_2"/>
    <property type="match status" value="1"/>
</dbReference>
<evidence type="ECO:0000313" key="2">
    <source>
        <dbReference type="EMBL" id="BEP29992.1"/>
    </source>
</evidence>
<dbReference type="EMBL" id="AP028654">
    <property type="protein sequence ID" value="BEP29992.1"/>
    <property type="molecule type" value="Genomic_DNA"/>
</dbReference>
<feature type="domain" description="YprB ribonuclease H-like" evidence="1">
    <location>
        <begin position="28"/>
        <end position="194"/>
    </location>
</feature>
<dbReference type="InterPro" id="IPR012337">
    <property type="entry name" value="RNaseH-like_sf"/>
</dbReference>
<organism evidence="2 3">
    <name type="scientific">Helicovermis profundi</name>
    <dbReference type="NCBI Taxonomy" id="3065157"/>
    <lineage>
        <taxon>Bacteria</taxon>
        <taxon>Bacillati</taxon>
        <taxon>Bacillota</taxon>
        <taxon>Clostridia</taxon>
        <taxon>Helicovermis</taxon>
    </lineage>
</organism>
<sequence>MIEIFEKELDYKIIMPKCLTDINLSNICIFDIETTGLSRIESKVVLVGFVEIFSNKLKITQFFSNSLSDESDLLKLCIEKFRGKDLLISYNGNAFDIPFLNSRFNKHNIDYYISKNLSLDLLKIVRKNKNYLNLENYKLKTVEKFLGIKRTDTISGRESVELYYEFLNTKNPKLKNKILLHNFEDIKYLYEILKILDYCNIQSIYSEYFFKLNLVNNNLLINFNSFSNSTLYLNKVSIKNSEAKLEFNLSNNSKSLITTGYSEFEFVKPFASIKYNSHTKHIVLILPIITLKLNENKHYFFNVNEFYNNNIFNKLTSSEKEKILFKYNKDILYFNIFKYLDNNLNTIINKIVDYN</sequence>
<evidence type="ECO:0000313" key="3">
    <source>
        <dbReference type="Proteomes" id="UP001321786"/>
    </source>
</evidence>
<dbReference type="Gene3D" id="3.30.420.10">
    <property type="entry name" value="Ribonuclease H-like superfamily/Ribonuclease H"/>
    <property type="match status" value="1"/>
</dbReference>
<dbReference type="KEGG" id="hprf:HLPR_23230"/>
<dbReference type="Proteomes" id="UP001321786">
    <property type="component" value="Chromosome"/>
</dbReference>
<dbReference type="RefSeq" id="WP_338535596.1">
    <property type="nucleotide sequence ID" value="NZ_AP028654.1"/>
</dbReference>
<protein>
    <recommendedName>
        <fullName evidence="1">YprB ribonuclease H-like domain-containing protein</fullName>
    </recommendedName>
</protein>
<name>A0AAU9EB13_9FIRM</name>
<dbReference type="PANTHER" id="PTHR38462">
    <property type="entry name" value="EXONUCLEASE-LIKE PROTEIN"/>
    <property type="match status" value="1"/>
</dbReference>
<gene>
    <name evidence="2" type="ORF">HLPR_23230</name>
</gene>
<dbReference type="InterPro" id="IPR036397">
    <property type="entry name" value="RNaseH_sf"/>
</dbReference>
<reference evidence="2 3" key="1">
    <citation type="submission" date="2023-08" db="EMBL/GenBank/DDBJ databases">
        <title>Helicovermis profunda gen. nov., sp. nov., a novel mesophilic, fermentative bacterium within the Bacillota from a deep-sea hydrothermal vent chimney.</title>
        <authorList>
            <person name="Miyazaki U."/>
            <person name="Mizutani D."/>
            <person name="Hashimoto Y."/>
            <person name="Tame A."/>
            <person name="Sawayama S."/>
            <person name="Miyazaki J."/>
            <person name="Takai K."/>
            <person name="Nakagawa S."/>
        </authorList>
    </citation>
    <scope>NUCLEOTIDE SEQUENCE [LARGE SCALE GENOMIC DNA]</scope>
    <source>
        <strain evidence="2 3">S502</strain>
    </source>
</reference>
<dbReference type="PANTHER" id="PTHR38462:SF1">
    <property type="entry name" value="YPRB RIBONUCLEASE H-LIKE DOMAIN-CONTAINING PROTEIN"/>
    <property type="match status" value="1"/>
</dbReference>
<dbReference type="InterPro" id="IPR038720">
    <property type="entry name" value="YprB_RNase_H-like_dom"/>
</dbReference>